<reference evidence="2 3" key="2">
    <citation type="journal article" date="2022" name="Mar. Drugs">
        <title>Bioassay-Guided Fractionation Leads to the Detection of Cholic Acid Generated by the Rare Thalassomonas sp.</title>
        <authorList>
            <person name="Pheiffer F."/>
            <person name="Schneider Y.K."/>
            <person name="Hansen E.H."/>
            <person name="Andersen J.H."/>
            <person name="Isaksson J."/>
            <person name="Busche T."/>
            <person name="R C."/>
            <person name="Kalinowski J."/>
            <person name="Zyl L.V."/>
            <person name="Trindade M."/>
        </authorList>
    </citation>
    <scope>NUCLEOTIDE SEQUENCE [LARGE SCALE GENOMIC DNA]</scope>
    <source>
        <strain evidence="2 3">A5K-106</strain>
    </source>
</reference>
<keyword evidence="1" id="KW-0732">Signal</keyword>
<dbReference type="NCBIfam" id="TIGR02595">
    <property type="entry name" value="PEP_CTERM"/>
    <property type="match status" value="1"/>
</dbReference>
<reference evidence="2 3" key="1">
    <citation type="journal article" date="2015" name="Genome Announc.">
        <title>Draft Genome Sequences of Marine Isolates of Thalassomonas viridans and Thalassomonas actiniarum.</title>
        <authorList>
            <person name="Olonade I."/>
            <person name="van Zyl L.J."/>
            <person name="Trindade M."/>
        </authorList>
    </citation>
    <scope>NUCLEOTIDE SEQUENCE [LARGE SCALE GENOMIC DNA]</scope>
    <source>
        <strain evidence="2 3">A5K-106</strain>
    </source>
</reference>
<dbReference type="AlphaFoldDB" id="A0AAE9YUJ0"/>
<dbReference type="KEGG" id="tact:SG35_008225"/>
<evidence type="ECO:0000313" key="3">
    <source>
        <dbReference type="Proteomes" id="UP000032568"/>
    </source>
</evidence>
<sequence>MKFDLLKASLAGLIILNSFLPQLANAALINLDRDNFIDNYQLVNPTGGAIGEGLVDSYALATGHSETVGNMILDPDANIRWSSKNWSSHLPGFELGISWSNYGSDDSFTFGFTRAITAFGFDMYGTAADFEIRLFNNNTAIDTLSFNHTSGLSFMGLSSGLAFNRIEIEELVKNNSNQYYGSFVMSQLDNPTSVPEPAPLILFALAIFSLGASRLKRTG</sequence>
<dbReference type="RefSeq" id="WP_044830775.1">
    <property type="nucleotide sequence ID" value="NZ_CP059735.1"/>
</dbReference>
<gene>
    <name evidence="2" type="ORF">SG35_008225</name>
</gene>
<dbReference type="EMBL" id="CP059735">
    <property type="protein sequence ID" value="WDE00609.1"/>
    <property type="molecule type" value="Genomic_DNA"/>
</dbReference>
<evidence type="ECO:0000313" key="2">
    <source>
        <dbReference type="EMBL" id="WDE00609.1"/>
    </source>
</evidence>
<protein>
    <submittedName>
        <fullName evidence="2">PEP-CTERM sorting domain-containing protein</fullName>
    </submittedName>
</protein>
<feature type="signal peptide" evidence="1">
    <location>
        <begin position="1"/>
        <end position="26"/>
    </location>
</feature>
<keyword evidence="3" id="KW-1185">Reference proteome</keyword>
<feature type="chain" id="PRO_5042077306" evidence="1">
    <location>
        <begin position="27"/>
        <end position="219"/>
    </location>
</feature>
<proteinExistence type="predicted"/>
<dbReference type="InterPro" id="IPR013424">
    <property type="entry name" value="Ice-binding_C"/>
</dbReference>
<name>A0AAE9YUJ0_9GAMM</name>
<dbReference type="Proteomes" id="UP000032568">
    <property type="component" value="Chromosome"/>
</dbReference>
<accession>A0AAE9YUJ0</accession>
<organism evidence="2 3">
    <name type="scientific">Thalassomonas actiniarum</name>
    <dbReference type="NCBI Taxonomy" id="485447"/>
    <lineage>
        <taxon>Bacteria</taxon>
        <taxon>Pseudomonadati</taxon>
        <taxon>Pseudomonadota</taxon>
        <taxon>Gammaproteobacteria</taxon>
        <taxon>Alteromonadales</taxon>
        <taxon>Colwelliaceae</taxon>
        <taxon>Thalassomonas</taxon>
    </lineage>
</organism>
<evidence type="ECO:0000256" key="1">
    <source>
        <dbReference type="SAM" id="SignalP"/>
    </source>
</evidence>